<dbReference type="GO" id="GO:0060395">
    <property type="term" value="P:SMAD protein signal transduction"/>
    <property type="evidence" value="ECO:0007669"/>
    <property type="project" value="TreeGrafter"/>
</dbReference>
<dbReference type="GO" id="GO:0071144">
    <property type="term" value="C:heteromeric SMAD protein complex"/>
    <property type="evidence" value="ECO:0007669"/>
    <property type="project" value="TreeGrafter"/>
</dbReference>
<dbReference type="GO" id="GO:0009653">
    <property type="term" value="P:anatomical structure morphogenesis"/>
    <property type="evidence" value="ECO:0007669"/>
    <property type="project" value="TreeGrafter"/>
</dbReference>
<evidence type="ECO:0000256" key="1">
    <source>
        <dbReference type="ARBA" id="ARBA00023015"/>
    </source>
</evidence>
<keyword evidence="2" id="KW-0804">Transcription</keyword>
<dbReference type="InterPro" id="IPR001132">
    <property type="entry name" value="SMAD_dom_Dwarfin-type"/>
</dbReference>
<dbReference type="PANTHER" id="PTHR13703:SF28">
    <property type="entry name" value="MOTHERS AGAINST DECAPENTAPLEGIC HOMOLOG 6"/>
    <property type="match status" value="1"/>
</dbReference>
<dbReference type="InterPro" id="IPR013790">
    <property type="entry name" value="Dwarfin"/>
</dbReference>
<reference evidence="4" key="1">
    <citation type="journal article" date="2010" name="Nature">
        <title>The sequence and de novo assembly of the giant panda genome.</title>
        <authorList>
            <person name="Li R."/>
            <person name="Fan W."/>
            <person name="Tian G."/>
            <person name="Zhu H."/>
            <person name="He L."/>
            <person name="Cai J."/>
            <person name="Huang Q."/>
            <person name="Cai Q."/>
            <person name="Li B."/>
            <person name="Bai Y."/>
            <person name="Zhang Z."/>
            <person name="Zhang Y."/>
            <person name="Wang W."/>
            <person name="Li J."/>
            <person name="Wei F."/>
            <person name="Li H."/>
            <person name="Jian M."/>
            <person name="Li J."/>
            <person name="Zhang Z."/>
            <person name="Nielsen R."/>
            <person name="Li D."/>
            <person name="Gu W."/>
            <person name="Yang Z."/>
            <person name="Xuan Z."/>
            <person name="Ryder O.A."/>
            <person name="Leung F.C."/>
            <person name="Zhou Y."/>
            <person name="Cao J."/>
            <person name="Sun X."/>
            <person name="Fu Y."/>
            <person name="Fang X."/>
            <person name="Guo X."/>
            <person name="Wang B."/>
            <person name="Hou R."/>
            <person name="Shen F."/>
            <person name="Mu B."/>
            <person name="Ni P."/>
            <person name="Lin R."/>
            <person name="Qian W."/>
            <person name="Wang G."/>
            <person name="Yu C."/>
            <person name="Nie W."/>
            <person name="Wang J."/>
            <person name="Wu Z."/>
            <person name="Liang H."/>
            <person name="Min J."/>
            <person name="Wu Q."/>
            <person name="Cheng S."/>
            <person name="Ruan J."/>
            <person name="Wang M."/>
            <person name="Shi Z."/>
            <person name="Wen M."/>
            <person name="Liu B."/>
            <person name="Ren X."/>
            <person name="Zheng H."/>
            <person name="Dong D."/>
            <person name="Cook K."/>
            <person name="Shan G."/>
            <person name="Zhang H."/>
            <person name="Kosiol C."/>
            <person name="Xie X."/>
            <person name="Lu Z."/>
            <person name="Zheng H."/>
            <person name="Li Y."/>
            <person name="Steiner C.C."/>
            <person name="Lam T.T."/>
            <person name="Lin S."/>
            <person name="Zhang Q."/>
            <person name="Li G."/>
            <person name="Tian J."/>
            <person name="Gong T."/>
            <person name="Liu H."/>
            <person name="Zhang D."/>
            <person name="Fang L."/>
            <person name="Ye C."/>
            <person name="Zhang J."/>
            <person name="Hu W."/>
            <person name="Xu A."/>
            <person name="Ren Y."/>
            <person name="Zhang G."/>
            <person name="Bruford M.W."/>
            <person name="Li Q."/>
            <person name="Ma L."/>
            <person name="Guo Y."/>
            <person name="An N."/>
            <person name="Hu Y."/>
            <person name="Zheng Y."/>
            <person name="Shi Y."/>
            <person name="Li Z."/>
            <person name="Liu Q."/>
            <person name="Chen Y."/>
            <person name="Zhao J."/>
            <person name="Qu N."/>
            <person name="Zhao S."/>
            <person name="Tian F."/>
            <person name="Wang X."/>
            <person name="Wang H."/>
            <person name="Xu L."/>
            <person name="Liu X."/>
            <person name="Vinar T."/>
            <person name="Wang Y."/>
            <person name="Lam T.W."/>
            <person name="Yiu S.M."/>
            <person name="Liu S."/>
            <person name="Zhang H."/>
            <person name="Li D."/>
            <person name="Huang Y."/>
            <person name="Wang X."/>
            <person name="Yang G."/>
            <person name="Jiang Z."/>
            <person name="Wang J."/>
            <person name="Qin N."/>
            <person name="Li L."/>
            <person name="Li J."/>
            <person name="Bolund L."/>
            <person name="Kristiansen K."/>
            <person name="Wong G.K."/>
            <person name="Olson M."/>
            <person name="Zhang X."/>
            <person name="Li S."/>
            <person name="Yang H."/>
            <person name="Wang J."/>
            <person name="Wang J."/>
        </authorList>
    </citation>
    <scope>NUCLEOTIDE SEQUENCE [LARGE SCALE GENOMIC DNA]</scope>
</reference>
<dbReference type="InterPro" id="IPR017855">
    <property type="entry name" value="SMAD-like_dom_sf"/>
</dbReference>
<evidence type="ECO:0000259" key="3">
    <source>
        <dbReference type="PROSITE" id="PS51076"/>
    </source>
</evidence>
<dbReference type="InParanoid" id="D2GYU3"/>
<organism evidence="4">
    <name type="scientific">Ailuropoda melanoleuca</name>
    <name type="common">Giant panda</name>
    <dbReference type="NCBI Taxonomy" id="9646"/>
    <lineage>
        <taxon>Eukaryota</taxon>
        <taxon>Metazoa</taxon>
        <taxon>Chordata</taxon>
        <taxon>Craniata</taxon>
        <taxon>Vertebrata</taxon>
        <taxon>Euteleostomi</taxon>
        <taxon>Mammalia</taxon>
        <taxon>Eutheria</taxon>
        <taxon>Laurasiatheria</taxon>
        <taxon>Carnivora</taxon>
        <taxon>Caniformia</taxon>
        <taxon>Ursidae</taxon>
        <taxon>Ailuropoda</taxon>
    </lineage>
</organism>
<evidence type="ECO:0000256" key="2">
    <source>
        <dbReference type="ARBA" id="ARBA00023163"/>
    </source>
</evidence>
<dbReference type="Pfam" id="PF03166">
    <property type="entry name" value="MH2"/>
    <property type="match status" value="1"/>
</dbReference>
<dbReference type="InterPro" id="IPR008984">
    <property type="entry name" value="SMAD_FHA_dom_sf"/>
</dbReference>
<dbReference type="FunFam" id="2.60.200.10:FF:000004">
    <property type="entry name" value="Mothers against decapentaplegic homolog"/>
    <property type="match status" value="1"/>
</dbReference>
<dbReference type="PROSITE" id="PS51076">
    <property type="entry name" value="MH2"/>
    <property type="match status" value="1"/>
</dbReference>
<dbReference type="GO" id="GO:0070411">
    <property type="term" value="F:I-SMAD binding"/>
    <property type="evidence" value="ECO:0007669"/>
    <property type="project" value="TreeGrafter"/>
</dbReference>
<dbReference type="CDD" id="cd10499">
    <property type="entry name" value="MH2_SMAD_6"/>
    <property type="match status" value="1"/>
</dbReference>
<dbReference type="PANTHER" id="PTHR13703">
    <property type="entry name" value="SMAD"/>
    <property type="match status" value="1"/>
</dbReference>
<name>D2GYU3_AILME</name>
<dbReference type="GO" id="GO:0030509">
    <property type="term" value="P:BMP signaling pathway"/>
    <property type="evidence" value="ECO:0007669"/>
    <property type="project" value="TreeGrafter"/>
</dbReference>
<accession>D2GYU3</accession>
<dbReference type="AlphaFoldDB" id="D2GYU3"/>
<sequence length="565" mass="61211">MGQNAEGAGPFVWSRVMDGGCWAYSCDVFEAMQVLLQGPKTLTWLQTEPRCGPLDLAPLRTLEVASGHLASCVHLPGASDGHSWGLLQRQPYPSAPCPSVAPWSFSWRQRQVALLKDVGVQPESPWVIVGVSDLVYNQHLFLSPKPDLRQPCGSVDMALASDCPGGSLAQDLALPLGLGAFTEFLPHLCALKFFSSELWRVWQSLVAAPPWLREALPTGGRHFLAKHLCHLGLVASRSECGAHSVGEERRHVGSVVLKRLGPATHMRRGGAVRLKAPWILGFTVRSGVGEPGKFTMAMIYGLNYFGSSLVGPTWACAPGMQTLAACRASRAHWKGGGKGGGRVAGVSLNGGALRAQREDLMSEKLATHGSGKDGAASNCPCGLRPDASMSPDATKPSHWCSVAYWEHRTRVGRLYAVYDQAVSIFYDLPQGSGFCLGQLNLEQRSESVRRTRSKIGFGILLSKEPDGVWAYNRGEHPIFVNSPTLDAPGGRALVVRKVPPGYSIKVFDFERSGLLQHGPEPDAADGPYDPNSVRISFAKGWGPCYSRQFITSCPCWLEVLLNNHR</sequence>
<dbReference type="GO" id="GO:0006357">
    <property type="term" value="P:regulation of transcription by RNA polymerase II"/>
    <property type="evidence" value="ECO:0007669"/>
    <property type="project" value="TreeGrafter"/>
</dbReference>
<dbReference type="EMBL" id="GL192385">
    <property type="protein sequence ID" value="EFB22928.1"/>
    <property type="molecule type" value="Genomic_DNA"/>
</dbReference>
<dbReference type="GO" id="GO:0030154">
    <property type="term" value="P:cell differentiation"/>
    <property type="evidence" value="ECO:0007669"/>
    <property type="project" value="TreeGrafter"/>
</dbReference>
<protein>
    <recommendedName>
        <fullName evidence="3">MH2 domain-containing protein</fullName>
    </recommendedName>
</protein>
<keyword evidence="1" id="KW-0805">Transcription regulation</keyword>
<dbReference type="Gene3D" id="2.60.200.10">
    <property type="match status" value="1"/>
</dbReference>
<gene>
    <name evidence="4" type="ORF">PANDA_002203</name>
</gene>
<dbReference type="GO" id="GO:0140416">
    <property type="term" value="F:transcription regulator inhibitor activity"/>
    <property type="evidence" value="ECO:0007669"/>
    <property type="project" value="TreeGrafter"/>
</dbReference>
<feature type="domain" description="MH2" evidence="3">
    <location>
        <begin position="399"/>
        <end position="565"/>
    </location>
</feature>
<evidence type="ECO:0000313" key="4">
    <source>
        <dbReference type="EMBL" id="EFB22928.1"/>
    </source>
</evidence>
<dbReference type="SMART" id="SM00524">
    <property type="entry name" value="DWB"/>
    <property type="match status" value="1"/>
</dbReference>
<dbReference type="SUPFAM" id="SSF49879">
    <property type="entry name" value="SMAD/FHA domain"/>
    <property type="match status" value="1"/>
</dbReference>
<proteinExistence type="predicted"/>